<feature type="region of interest" description="Disordered" evidence="1">
    <location>
        <begin position="14"/>
        <end position="81"/>
    </location>
</feature>
<evidence type="ECO:0000313" key="2">
    <source>
        <dbReference type="EMBL" id="CAA9476833.1"/>
    </source>
</evidence>
<feature type="compositionally biased region" description="Basic and acidic residues" evidence="1">
    <location>
        <begin position="28"/>
        <end position="44"/>
    </location>
</feature>
<accession>A0A6J4RQR0</accession>
<evidence type="ECO:0000256" key="1">
    <source>
        <dbReference type="SAM" id="MobiDB-lite"/>
    </source>
</evidence>
<name>A0A6J4RQR0_9ACTN</name>
<protein>
    <submittedName>
        <fullName evidence="2">Uncharacterized protein</fullName>
    </submittedName>
</protein>
<dbReference type="EMBL" id="CADCVR010000015">
    <property type="protein sequence ID" value="CAA9476833.1"/>
    <property type="molecule type" value="Genomic_DNA"/>
</dbReference>
<organism evidence="2">
    <name type="scientific">uncultured Solirubrobacteraceae bacterium</name>
    <dbReference type="NCBI Taxonomy" id="1162706"/>
    <lineage>
        <taxon>Bacteria</taxon>
        <taxon>Bacillati</taxon>
        <taxon>Actinomycetota</taxon>
        <taxon>Thermoleophilia</taxon>
        <taxon>Solirubrobacterales</taxon>
        <taxon>Solirubrobacteraceae</taxon>
        <taxon>environmental samples</taxon>
    </lineage>
</organism>
<feature type="non-terminal residue" evidence="2">
    <location>
        <position position="81"/>
    </location>
</feature>
<feature type="non-terminal residue" evidence="2">
    <location>
        <position position="1"/>
    </location>
</feature>
<sequence>VWFCVLRRRHHAGRPSCARSTRGGLHLDPADRAARADPAARRDAVGPGPQLLDRARRAHGHPVDAGGVLHAAVRPLRPPDL</sequence>
<gene>
    <name evidence="2" type="ORF">AVDCRST_MAG53-375</name>
</gene>
<reference evidence="2" key="1">
    <citation type="submission" date="2020-02" db="EMBL/GenBank/DDBJ databases">
        <authorList>
            <person name="Meier V. D."/>
        </authorList>
    </citation>
    <scope>NUCLEOTIDE SEQUENCE</scope>
    <source>
        <strain evidence="2">AVDCRST_MAG53</strain>
    </source>
</reference>
<proteinExistence type="predicted"/>
<dbReference type="AlphaFoldDB" id="A0A6J4RQR0"/>